<dbReference type="STRING" id="946483.Cenrod_1028"/>
<dbReference type="Pfam" id="PF00308">
    <property type="entry name" value="Bac_DnaA"/>
    <property type="match status" value="1"/>
</dbReference>
<dbReference type="Gene3D" id="3.40.50.300">
    <property type="entry name" value="P-loop containing nucleotide triphosphate hydrolases"/>
    <property type="match status" value="1"/>
</dbReference>
<dbReference type="AlphaFoldDB" id="U5N6G4"/>
<name>U5N6G4_9BURK</name>
<dbReference type="InterPro" id="IPR027417">
    <property type="entry name" value="P-loop_NTPase"/>
</dbReference>
<protein>
    <submittedName>
        <fullName evidence="3">DnaA-like protein</fullName>
    </submittedName>
</protein>
<sequence length="231" mass="26007">MEQLILDMGLERVPSLDNFWAGANAPVVAHLRQWLQRWNVQAGWAPIYLWGDRGCGKTHLLRAAEAWLRERGVLLLWINPVHPSWASVLDCPQAWTGVVLDDVHAYDAARQQVAFQVLVHAQSMALPVLAAGAWPPADLPLREDVRTRLGGGHVWALRPLDEDTCKAVLHEQAHVRGIEIDDGVMDFLLRRFSRDLSSMMALLDRVDRYALQTGRCVTIPLVRSMMEQAQA</sequence>
<dbReference type="eggNOG" id="COG0593">
    <property type="taxonomic scope" value="Bacteria"/>
</dbReference>
<accession>U5N6G4</accession>
<feature type="domain" description="Chromosomal replication initiator protein DnaA ATPAse" evidence="1">
    <location>
        <begin position="15"/>
        <end position="66"/>
    </location>
</feature>
<dbReference type="GO" id="GO:0006270">
    <property type="term" value="P:DNA replication initiation"/>
    <property type="evidence" value="ECO:0007669"/>
    <property type="project" value="TreeGrafter"/>
</dbReference>
<dbReference type="PANTHER" id="PTHR30050:SF5">
    <property type="entry name" value="DNAA REGULATORY INACTIVATOR HDA"/>
    <property type="match status" value="1"/>
</dbReference>
<dbReference type="InterPro" id="IPR055199">
    <property type="entry name" value="Hda_lid"/>
</dbReference>
<dbReference type="RefSeq" id="WP_022771945.1">
    <property type="nucleotide sequence ID" value="NC_022576.1"/>
</dbReference>
<evidence type="ECO:0000313" key="4">
    <source>
        <dbReference type="Proteomes" id="UP000017184"/>
    </source>
</evidence>
<dbReference type="OrthoDB" id="9784878at2"/>
<feature type="domain" description="Hda lid" evidence="2">
    <location>
        <begin position="163"/>
        <end position="226"/>
    </location>
</feature>
<dbReference type="Gene3D" id="1.10.8.60">
    <property type="match status" value="1"/>
</dbReference>
<dbReference type="Proteomes" id="UP000017184">
    <property type="component" value="Chromosome"/>
</dbReference>
<dbReference type="GO" id="GO:0003688">
    <property type="term" value="F:DNA replication origin binding"/>
    <property type="evidence" value="ECO:0007669"/>
    <property type="project" value="TreeGrafter"/>
</dbReference>
<reference evidence="3 4" key="1">
    <citation type="journal article" date="2013" name="Genome Biol.">
        <title>Genomic analysis reveals key aspects of prokaryotic symbiosis in the phototrophic consortium "Chlorochromatium aggregatum".</title>
        <authorList>
            <person name="Liu Z."/>
            <person name="Muller J."/>
            <person name="Li T."/>
            <person name="Alvey R.M."/>
            <person name="Vogl K."/>
            <person name="Frigaard N.U."/>
            <person name="Rockwell N.C."/>
            <person name="Boyd E.S."/>
            <person name="Tomsho L.P."/>
            <person name="Schuster S.C."/>
            <person name="Henke P."/>
            <person name="Rohde M."/>
            <person name="Overmann J."/>
            <person name="Bryant D.A."/>
        </authorList>
    </citation>
    <scope>NUCLEOTIDE SEQUENCE [LARGE SCALE GENOMIC DNA]</scope>
    <source>
        <strain evidence="3">CR</strain>
    </source>
</reference>
<evidence type="ECO:0000313" key="3">
    <source>
        <dbReference type="EMBL" id="AGX87126.1"/>
    </source>
</evidence>
<dbReference type="Pfam" id="PF22688">
    <property type="entry name" value="Hda_lid"/>
    <property type="match status" value="1"/>
</dbReference>
<proteinExistence type="predicted"/>
<gene>
    <name evidence="3" type="ORF">Cenrod_1028</name>
</gene>
<evidence type="ECO:0000259" key="1">
    <source>
        <dbReference type="Pfam" id="PF00308"/>
    </source>
</evidence>
<organism evidence="3 4">
    <name type="scientific">Candidatus Symbiobacter mobilis CR</name>
    <dbReference type="NCBI Taxonomy" id="946483"/>
    <lineage>
        <taxon>Bacteria</taxon>
        <taxon>Pseudomonadati</taxon>
        <taxon>Pseudomonadota</taxon>
        <taxon>Betaproteobacteria</taxon>
        <taxon>Burkholderiales</taxon>
        <taxon>Comamonadaceae</taxon>
    </lineage>
</organism>
<dbReference type="GO" id="GO:0005886">
    <property type="term" value="C:plasma membrane"/>
    <property type="evidence" value="ECO:0007669"/>
    <property type="project" value="TreeGrafter"/>
</dbReference>
<dbReference type="EMBL" id="CP004885">
    <property type="protein sequence ID" value="AGX87126.1"/>
    <property type="molecule type" value="Genomic_DNA"/>
</dbReference>
<keyword evidence="4" id="KW-1185">Reference proteome</keyword>
<dbReference type="HOGENOM" id="CLU_072265_1_0_4"/>
<dbReference type="PANTHER" id="PTHR30050">
    <property type="entry name" value="CHROMOSOMAL REPLICATION INITIATOR PROTEIN DNAA"/>
    <property type="match status" value="1"/>
</dbReference>
<dbReference type="InterPro" id="IPR013317">
    <property type="entry name" value="DnaA_dom"/>
</dbReference>
<dbReference type="SUPFAM" id="SSF52540">
    <property type="entry name" value="P-loop containing nucleoside triphosphate hydrolases"/>
    <property type="match status" value="1"/>
</dbReference>
<evidence type="ECO:0000259" key="2">
    <source>
        <dbReference type="Pfam" id="PF22688"/>
    </source>
</evidence>
<dbReference type="KEGG" id="cbx:Cenrod_1028"/>